<dbReference type="PRINTS" id="PR00813">
    <property type="entry name" value="BCTERIALGSPG"/>
</dbReference>
<evidence type="ECO:0000256" key="3">
    <source>
        <dbReference type="ARBA" id="ARBA00022692"/>
    </source>
</evidence>
<dbReference type="PANTHER" id="PTHR30093:SF44">
    <property type="entry name" value="TYPE II SECRETION SYSTEM CORE PROTEIN G"/>
    <property type="match status" value="1"/>
</dbReference>
<evidence type="ECO:0000256" key="5">
    <source>
        <dbReference type="ARBA" id="ARBA00023136"/>
    </source>
</evidence>
<keyword evidence="2" id="KW-0488">Methylation</keyword>
<dbReference type="SUPFAM" id="SSF54523">
    <property type="entry name" value="Pili subunits"/>
    <property type="match status" value="1"/>
</dbReference>
<dbReference type="EMBL" id="JASZZN010000021">
    <property type="protein sequence ID" value="MDM4018350.1"/>
    <property type="molecule type" value="Genomic_DNA"/>
</dbReference>
<proteinExistence type="predicted"/>
<evidence type="ECO:0000256" key="1">
    <source>
        <dbReference type="ARBA" id="ARBA00004167"/>
    </source>
</evidence>
<sequence>MQSHHILPSPVQVSQPARHRRSRRSGFTLLELLLVLAILVVLGGIVAVNVVGTRDSANVDATTTQMKMLKSNIDMYQIRIGGMPSSLEELKDGPSDSAKKAKWVAPIIDEIPTDAWGNPFEYKASGNTFEIRSAGIDGQMNSDDDIVVSK</sequence>
<evidence type="ECO:0000256" key="6">
    <source>
        <dbReference type="SAM" id="Phobius"/>
    </source>
</evidence>
<evidence type="ECO:0000256" key="4">
    <source>
        <dbReference type="ARBA" id="ARBA00022989"/>
    </source>
</evidence>
<protein>
    <submittedName>
        <fullName evidence="8">Type II secretion system protein GspG</fullName>
    </submittedName>
</protein>
<reference evidence="8 9" key="1">
    <citation type="submission" date="2023-06" db="EMBL/GenBank/DDBJ databases">
        <title>Roseiconus lacunae JC819 isolated from Gulf of Mannar region, Tamil Nadu.</title>
        <authorList>
            <person name="Pk S."/>
            <person name="Ch S."/>
            <person name="Ch V.R."/>
        </authorList>
    </citation>
    <scope>NUCLEOTIDE SEQUENCE [LARGE SCALE GENOMIC DNA]</scope>
    <source>
        <strain evidence="8 9">JC819</strain>
    </source>
</reference>
<evidence type="ECO:0000256" key="2">
    <source>
        <dbReference type="ARBA" id="ARBA00022481"/>
    </source>
</evidence>
<keyword evidence="5 6" id="KW-0472">Membrane</keyword>
<feature type="domain" description="Type II secretion system protein GspG C-terminal" evidence="7">
    <location>
        <begin position="49"/>
        <end position="145"/>
    </location>
</feature>
<dbReference type="PROSITE" id="PS00409">
    <property type="entry name" value="PROKAR_NTER_METHYL"/>
    <property type="match status" value="1"/>
</dbReference>
<keyword evidence="3 6" id="KW-0812">Transmembrane</keyword>
<comment type="caution">
    <text evidence="8">The sequence shown here is derived from an EMBL/GenBank/DDBJ whole genome shotgun (WGS) entry which is preliminary data.</text>
</comment>
<dbReference type="InterPro" id="IPR000983">
    <property type="entry name" value="Bac_GSPG_pilin"/>
</dbReference>
<evidence type="ECO:0000313" key="8">
    <source>
        <dbReference type="EMBL" id="MDM4018350.1"/>
    </source>
</evidence>
<keyword evidence="9" id="KW-1185">Reference proteome</keyword>
<dbReference type="InterPro" id="IPR045584">
    <property type="entry name" value="Pilin-like"/>
</dbReference>
<evidence type="ECO:0000259" key="7">
    <source>
        <dbReference type="Pfam" id="PF08334"/>
    </source>
</evidence>
<dbReference type="InterPro" id="IPR012902">
    <property type="entry name" value="N_methyl_site"/>
</dbReference>
<dbReference type="Pfam" id="PF08334">
    <property type="entry name" value="T2SSG"/>
    <property type="match status" value="1"/>
</dbReference>
<dbReference type="Pfam" id="PF07963">
    <property type="entry name" value="N_methyl"/>
    <property type="match status" value="1"/>
</dbReference>
<organism evidence="8 9">
    <name type="scientific">Roseiconus lacunae</name>
    <dbReference type="NCBI Taxonomy" id="2605694"/>
    <lineage>
        <taxon>Bacteria</taxon>
        <taxon>Pseudomonadati</taxon>
        <taxon>Planctomycetota</taxon>
        <taxon>Planctomycetia</taxon>
        <taxon>Pirellulales</taxon>
        <taxon>Pirellulaceae</taxon>
        <taxon>Roseiconus</taxon>
    </lineage>
</organism>
<dbReference type="RefSeq" id="WP_149499003.1">
    <property type="nucleotide sequence ID" value="NZ_JASZZN010000021.1"/>
</dbReference>
<dbReference type="Proteomes" id="UP001239462">
    <property type="component" value="Unassembled WGS sequence"/>
</dbReference>
<comment type="subcellular location">
    <subcellularLocation>
        <location evidence="1">Membrane</location>
        <topology evidence="1">Single-pass membrane protein</topology>
    </subcellularLocation>
</comment>
<dbReference type="NCBIfam" id="TIGR02532">
    <property type="entry name" value="IV_pilin_GFxxxE"/>
    <property type="match status" value="1"/>
</dbReference>
<keyword evidence="4 6" id="KW-1133">Transmembrane helix</keyword>
<dbReference type="InterPro" id="IPR013545">
    <property type="entry name" value="T2SS_protein-GspG_C"/>
</dbReference>
<feature type="transmembrane region" description="Helical" evidence="6">
    <location>
        <begin position="27"/>
        <end position="48"/>
    </location>
</feature>
<accession>A0ABT7PPG2</accession>
<gene>
    <name evidence="8" type="ORF">QTN89_23060</name>
</gene>
<evidence type="ECO:0000313" key="9">
    <source>
        <dbReference type="Proteomes" id="UP001239462"/>
    </source>
</evidence>
<dbReference type="PANTHER" id="PTHR30093">
    <property type="entry name" value="GENERAL SECRETION PATHWAY PROTEIN G"/>
    <property type="match status" value="1"/>
</dbReference>
<dbReference type="Gene3D" id="3.30.700.10">
    <property type="entry name" value="Glycoprotein, Type 4 Pilin"/>
    <property type="match status" value="1"/>
</dbReference>
<name>A0ABT7PPG2_9BACT</name>